<feature type="transmembrane region" description="Helical" evidence="8">
    <location>
        <begin position="238"/>
        <end position="261"/>
    </location>
</feature>
<evidence type="ECO:0000313" key="10">
    <source>
        <dbReference type="EMBL" id="TNN54798.1"/>
    </source>
</evidence>
<evidence type="ECO:0000256" key="4">
    <source>
        <dbReference type="ARBA" id="ARBA00022989"/>
    </source>
</evidence>
<comment type="similarity">
    <text evidence="6">Belongs to the MAL family.</text>
</comment>
<feature type="domain" description="MARVEL" evidence="9">
    <location>
        <begin position="66"/>
        <end position="199"/>
    </location>
</feature>
<feature type="transmembrane region" description="Helical" evidence="8">
    <location>
        <begin position="325"/>
        <end position="345"/>
    </location>
</feature>
<keyword evidence="2 7" id="KW-0812">Transmembrane</keyword>
<keyword evidence="11" id="KW-1185">Reference proteome</keyword>
<evidence type="ECO:0000256" key="3">
    <source>
        <dbReference type="ARBA" id="ARBA00022737"/>
    </source>
</evidence>
<dbReference type="AlphaFoldDB" id="A0A4Z2GME5"/>
<dbReference type="InterPro" id="IPR047123">
    <property type="entry name" value="MYADM-like"/>
</dbReference>
<protein>
    <submittedName>
        <fullName evidence="10">Myeloid-associated differentiation marker</fullName>
    </submittedName>
</protein>
<reference evidence="10 11" key="1">
    <citation type="submission" date="2019-03" db="EMBL/GenBank/DDBJ databases">
        <title>First draft genome of Liparis tanakae, snailfish: a comprehensive survey of snailfish specific genes.</title>
        <authorList>
            <person name="Kim W."/>
            <person name="Song I."/>
            <person name="Jeong J.-H."/>
            <person name="Kim D."/>
            <person name="Kim S."/>
            <person name="Ryu S."/>
            <person name="Song J.Y."/>
            <person name="Lee S.K."/>
        </authorList>
    </citation>
    <scope>NUCLEOTIDE SEQUENCE [LARGE SCALE GENOMIC DNA]</scope>
    <source>
        <tissue evidence="10">Muscle</tissue>
    </source>
</reference>
<dbReference type="Proteomes" id="UP000314294">
    <property type="component" value="Unassembled WGS sequence"/>
</dbReference>
<dbReference type="InterPro" id="IPR008253">
    <property type="entry name" value="Marvel"/>
</dbReference>
<feature type="transmembrane region" description="Helical" evidence="8">
    <location>
        <begin position="171"/>
        <end position="189"/>
    </location>
</feature>
<feature type="transmembrane region" description="Helical" evidence="8">
    <location>
        <begin position="136"/>
        <end position="159"/>
    </location>
</feature>
<feature type="transmembrane region" description="Helical" evidence="8">
    <location>
        <begin position="273"/>
        <end position="297"/>
    </location>
</feature>
<evidence type="ECO:0000256" key="2">
    <source>
        <dbReference type="ARBA" id="ARBA00022692"/>
    </source>
</evidence>
<dbReference type="PANTHER" id="PTHR17068:SF3">
    <property type="entry name" value="MYELOID-ASSOCIATED DIFFERENTIATION MARKER"/>
    <property type="match status" value="1"/>
</dbReference>
<sequence length="354" mass="38690">MPNLVYWAGSCSFELLVKSGSRGVTIDDSLPLEVPQELNTHEQKGPLFLCLLRVSDGKKHIMAIVLHSSPLLWTRLAALIFSCVAFSLAVHGGRIHHGTGDWCIFCWAFSFAGSLVVLLVELFGLQARAPVSWKNFPITFACYAALLCLSASIIFPLYFLKGSSGHGEVGTYRIVVTVFSCLATIAYIAEVSISKARPGEVAGYMATAPGLLKVCETFVACIIFVFVSDPVVYDRNHALKYCMSVYCICFILSAAVILLCVGECTGRLPFPFARFLSGYALLAVVLYMSATIVWPIFNFDPKNGGSKDRPHFCNTELGLCDWDKLMAVAVLTGVNLVLYLADLIYSTRLVFVSA</sequence>
<evidence type="ECO:0000259" key="9">
    <source>
        <dbReference type="PROSITE" id="PS51225"/>
    </source>
</evidence>
<comment type="subcellular location">
    <subcellularLocation>
        <location evidence="1">Membrane</location>
        <topology evidence="1">Multi-pass membrane protein</topology>
    </subcellularLocation>
</comment>
<evidence type="ECO:0000256" key="7">
    <source>
        <dbReference type="PROSITE-ProRule" id="PRU00581"/>
    </source>
</evidence>
<keyword evidence="3" id="KW-0677">Repeat</keyword>
<dbReference type="GO" id="GO:0016020">
    <property type="term" value="C:membrane"/>
    <property type="evidence" value="ECO:0007669"/>
    <property type="project" value="UniProtKB-SubCell"/>
</dbReference>
<evidence type="ECO:0000256" key="1">
    <source>
        <dbReference type="ARBA" id="ARBA00004141"/>
    </source>
</evidence>
<feature type="domain" description="MARVEL" evidence="9">
    <location>
        <begin position="204"/>
        <end position="351"/>
    </location>
</feature>
<feature type="transmembrane region" description="Helical" evidence="8">
    <location>
        <begin position="201"/>
        <end position="226"/>
    </location>
</feature>
<feature type="transmembrane region" description="Helical" evidence="8">
    <location>
        <begin position="72"/>
        <end position="90"/>
    </location>
</feature>
<feature type="transmembrane region" description="Helical" evidence="8">
    <location>
        <begin position="102"/>
        <end position="124"/>
    </location>
</feature>
<comment type="caution">
    <text evidence="10">The sequence shown here is derived from an EMBL/GenBank/DDBJ whole genome shotgun (WGS) entry which is preliminary data.</text>
</comment>
<keyword evidence="5 7" id="KW-0472">Membrane</keyword>
<dbReference type="OrthoDB" id="8757663at2759"/>
<dbReference type="PANTHER" id="PTHR17068">
    <property type="entry name" value="MYELOID-ASSOCIATED DIFFERENTIATION MARKER MYADM FAMILY MEMBER"/>
    <property type="match status" value="1"/>
</dbReference>
<organism evidence="10 11">
    <name type="scientific">Liparis tanakae</name>
    <name type="common">Tanaka's snailfish</name>
    <dbReference type="NCBI Taxonomy" id="230148"/>
    <lineage>
        <taxon>Eukaryota</taxon>
        <taxon>Metazoa</taxon>
        <taxon>Chordata</taxon>
        <taxon>Craniata</taxon>
        <taxon>Vertebrata</taxon>
        <taxon>Euteleostomi</taxon>
        <taxon>Actinopterygii</taxon>
        <taxon>Neopterygii</taxon>
        <taxon>Teleostei</taxon>
        <taxon>Neoteleostei</taxon>
        <taxon>Acanthomorphata</taxon>
        <taxon>Eupercaria</taxon>
        <taxon>Perciformes</taxon>
        <taxon>Cottioidei</taxon>
        <taxon>Cottales</taxon>
        <taxon>Liparidae</taxon>
        <taxon>Liparis</taxon>
    </lineage>
</organism>
<name>A0A4Z2GME5_9TELE</name>
<evidence type="ECO:0000256" key="8">
    <source>
        <dbReference type="SAM" id="Phobius"/>
    </source>
</evidence>
<dbReference type="Pfam" id="PF01284">
    <property type="entry name" value="MARVEL"/>
    <property type="match status" value="2"/>
</dbReference>
<evidence type="ECO:0000313" key="11">
    <source>
        <dbReference type="Proteomes" id="UP000314294"/>
    </source>
</evidence>
<evidence type="ECO:0000256" key="6">
    <source>
        <dbReference type="ARBA" id="ARBA00034721"/>
    </source>
</evidence>
<proteinExistence type="inferred from homology"/>
<dbReference type="PROSITE" id="PS51225">
    <property type="entry name" value="MARVEL"/>
    <property type="match status" value="2"/>
</dbReference>
<evidence type="ECO:0000256" key="5">
    <source>
        <dbReference type="ARBA" id="ARBA00023136"/>
    </source>
</evidence>
<gene>
    <name evidence="10" type="primary">myadm_1</name>
    <name evidence="10" type="ORF">EYF80_035004</name>
</gene>
<accession>A0A4Z2GME5</accession>
<keyword evidence="4 8" id="KW-1133">Transmembrane helix</keyword>
<dbReference type="EMBL" id="SRLO01000474">
    <property type="protein sequence ID" value="TNN54798.1"/>
    <property type="molecule type" value="Genomic_DNA"/>
</dbReference>